<dbReference type="EMBL" id="JACBZH010000001">
    <property type="protein sequence ID" value="NYH89527.1"/>
    <property type="molecule type" value="Genomic_DNA"/>
</dbReference>
<dbReference type="AlphaFoldDB" id="A0A852Z8F2"/>
<comment type="caution">
    <text evidence="1">The sequence shown here is derived from an EMBL/GenBank/DDBJ whole genome shotgun (WGS) entry which is preliminary data.</text>
</comment>
<accession>A0A852Z8F2</accession>
<sequence>MRLTEFWQRMEHHLGSSYARSWARDQVLAELGGRTPQQALDSGVDAKTVWRAVWQALELPASER</sequence>
<name>A0A852Z8F2_9ACTN</name>
<reference evidence="1 2" key="1">
    <citation type="submission" date="2020-07" db="EMBL/GenBank/DDBJ databases">
        <title>Sequencing the genomes of 1000 actinobacteria strains.</title>
        <authorList>
            <person name="Klenk H.-P."/>
        </authorList>
    </citation>
    <scope>NUCLEOTIDE SEQUENCE [LARGE SCALE GENOMIC DNA]</scope>
    <source>
        <strain evidence="1 2">DSM 18448</strain>
    </source>
</reference>
<evidence type="ECO:0008006" key="3">
    <source>
        <dbReference type="Google" id="ProtNLM"/>
    </source>
</evidence>
<protein>
    <recommendedName>
        <fullName evidence="3">DUF3046 domain-containing protein</fullName>
    </recommendedName>
</protein>
<dbReference type="Proteomes" id="UP000579605">
    <property type="component" value="Unassembled WGS sequence"/>
</dbReference>
<evidence type="ECO:0000313" key="2">
    <source>
        <dbReference type="Proteomes" id="UP000579605"/>
    </source>
</evidence>
<organism evidence="1 2">
    <name type="scientific">Actinopolymorpha rutila</name>
    <dbReference type="NCBI Taxonomy" id="446787"/>
    <lineage>
        <taxon>Bacteria</taxon>
        <taxon>Bacillati</taxon>
        <taxon>Actinomycetota</taxon>
        <taxon>Actinomycetes</taxon>
        <taxon>Propionibacteriales</taxon>
        <taxon>Actinopolymorphaceae</taxon>
        <taxon>Actinopolymorpha</taxon>
    </lineage>
</organism>
<dbReference type="Pfam" id="PF11248">
    <property type="entry name" value="DUF3046"/>
    <property type="match status" value="1"/>
</dbReference>
<proteinExistence type="predicted"/>
<dbReference type="RefSeq" id="WP_179787240.1">
    <property type="nucleotide sequence ID" value="NZ_BAAARR010000008.1"/>
</dbReference>
<dbReference type="InterPro" id="IPR021408">
    <property type="entry name" value="DUF3046"/>
</dbReference>
<keyword evidence="2" id="KW-1185">Reference proteome</keyword>
<evidence type="ECO:0000313" key="1">
    <source>
        <dbReference type="EMBL" id="NYH89527.1"/>
    </source>
</evidence>
<gene>
    <name evidence="1" type="ORF">F4554_002165</name>
</gene>